<dbReference type="InterPro" id="IPR010090">
    <property type="entry name" value="Phage_tape_meas"/>
</dbReference>
<evidence type="ECO:0000256" key="2">
    <source>
        <dbReference type="SAM" id="MobiDB-lite"/>
    </source>
</evidence>
<sequence>MTIAGELVNILGFKLEGEQNLKKFSQGMDDAEVSAKKTSDKVRALGIAAGAVATGAIAVGTTAVRNFAAFEREMGRIGTTAGATVAETVKASDDVQALAKRFALPLEEAVSGLDTLTASGMDLDEAMAFLPSVLATAQASGAAVNDIANTAQKASSALKIEAGDLQKAFDIMVSGGKAGQFELKDMAASIPTLANSFANLGYSGQEGLQKLIAILQTLREDTGSAGQAATQAQNIFSKMFSQETEKNFKDFGVNIRDEVDKAVKTGEGAIEAYVRISRRVMADNPSAKLVDLFADQEFQLGMQSLMTSADSYEKFLKAVNGGEVDGTVFRDLERFTTDTTASIQRLSSSWDGFMKSLGGAIAPTASGALDALTNEISYQDAVSKELERQGYSFLGRQLWMGSKEQKDALARAGGYVPNNDPIAQEAAKSAPAAYKALGRRPSRPMSKTPDTAYGYNEPAQKEIPANVFSGFEARMDKLAAVATSTPPEVNNTVNDSRDQSTVVNVGGVVVNGVPNVSAAVGGAVGRAVGQAAVGRASRFEKDDAF</sequence>
<dbReference type="Pfam" id="PF10145">
    <property type="entry name" value="PhageMin_Tail"/>
    <property type="match status" value="1"/>
</dbReference>
<accession>A0A2L2LBU5</accession>
<evidence type="ECO:0000313" key="5">
    <source>
        <dbReference type="Proteomes" id="UP000237717"/>
    </source>
</evidence>
<protein>
    <recommendedName>
        <fullName evidence="3">Phage tail tape measure protein domain-containing protein</fullName>
    </recommendedName>
</protein>
<dbReference type="EMBL" id="CP026924">
    <property type="protein sequence ID" value="AVH41814.1"/>
    <property type="molecule type" value="Genomic_DNA"/>
</dbReference>
<evidence type="ECO:0000313" key="4">
    <source>
        <dbReference type="EMBL" id="AVH41814.1"/>
    </source>
</evidence>
<name>A0A2L2LBU5_AGRTU</name>
<keyword evidence="1" id="KW-1188">Viral release from host cell</keyword>
<gene>
    <name evidence="4" type="ORF">At1D1609_17600</name>
</gene>
<dbReference type="NCBIfam" id="TIGR01760">
    <property type="entry name" value="tape_meas_TP901"/>
    <property type="match status" value="1"/>
</dbReference>
<feature type="domain" description="Phage tail tape measure protein" evidence="3">
    <location>
        <begin position="93"/>
        <end position="274"/>
    </location>
</feature>
<feature type="region of interest" description="Disordered" evidence="2">
    <location>
        <begin position="436"/>
        <end position="456"/>
    </location>
</feature>
<evidence type="ECO:0000259" key="3">
    <source>
        <dbReference type="Pfam" id="PF10145"/>
    </source>
</evidence>
<dbReference type="RefSeq" id="WP_104679428.1">
    <property type="nucleotide sequence ID" value="NZ_CP026924.1"/>
</dbReference>
<organism evidence="4 5">
    <name type="scientific">Agrobacterium tumefaciens</name>
    <dbReference type="NCBI Taxonomy" id="358"/>
    <lineage>
        <taxon>Bacteria</taxon>
        <taxon>Pseudomonadati</taxon>
        <taxon>Pseudomonadota</taxon>
        <taxon>Alphaproteobacteria</taxon>
        <taxon>Hyphomicrobiales</taxon>
        <taxon>Rhizobiaceae</taxon>
        <taxon>Rhizobium/Agrobacterium group</taxon>
        <taxon>Agrobacterium</taxon>
        <taxon>Agrobacterium tumefaciens complex</taxon>
    </lineage>
</organism>
<dbReference type="PANTHER" id="PTHR37813">
    <property type="entry name" value="FELS-2 PROPHAGE PROTEIN"/>
    <property type="match status" value="1"/>
</dbReference>
<dbReference type="AlphaFoldDB" id="A0A2L2LBU5"/>
<proteinExistence type="predicted"/>
<dbReference type="PANTHER" id="PTHR37813:SF1">
    <property type="entry name" value="FELS-2 PROPHAGE PROTEIN"/>
    <property type="match status" value="1"/>
</dbReference>
<reference evidence="4 5" key="1">
    <citation type="submission" date="2018-02" db="EMBL/GenBank/DDBJ databases">
        <title>Complete genome sequence of Agrobacterium tumefaciens 1D1609.</title>
        <authorList>
            <person name="Cho S.-T."/>
            <person name="Haryono M."/>
            <person name="Chang H.-H."/>
            <person name="Santos M.N."/>
            <person name="Lai E.-M."/>
            <person name="Kuo C.-H."/>
        </authorList>
    </citation>
    <scope>NUCLEOTIDE SEQUENCE [LARGE SCALE GENOMIC DNA]</scope>
    <source>
        <strain evidence="4 5">1D1609</strain>
    </source>
</reference>
<dbReference type="Proteomes" id="UP000237717">
    <property type="component" value="Chromosome I"/>
</dbReference>
<evidence type="ECO:0000256" key="1">
    <source>
        <dbReference type="ARBA" id="ARBA00022612"/>
    </source>
</evidence>